<feature type="chain" id="PRO_5017487360" evidence="11">
    <location>
        <begin position="21"/>
        <end position="365"/>
    </location>
</feature>
<dbReference type="PANTHER" id="PTHR48065:SF5">
    <property type="entry name" value="RECEPTOR-LIKE PROTEIN CF-9 HOMOLOG"/>
    <property type="match status" value="1"/>
</dbReference>
<protein>
    <submittedName>
        <fullName evidence="13">Putative leucine-rich repeat-containing, plant-type, leucine-rich repeat domain, L</fullName>
    </submittedName>
</protein>
<comment type="similarity">
    <text evidence="2">Belongs to the RLP family.</text>
</comment>
<evidence type="ECO:0000313" key="13">
    <source>
        <dbReference type="EMBL" id="RHN52278.1"/>
    </source>
</evidence>
<evidence type="ECO:0000256" key="6">
    <source>
        <dbReference type="ARBA" id="ARBA00022989"/>
    </source>
</evidence>
<organism evidence="13 14">
    <name type="scientific">Medicago truncatula</name>
    <name type="common">Barrel medic</name>
    <name type="synonym">Medicago tribuloides</name>
    <dbReference type="NCBI Taxonomy" id="3880"/>
    <lineage>
        <taxon>Eukaryota</taxon>
        <taxon>Viridiplantae</taxon>
        <taxon>Streptophyta</taxon>
        <taxon>Embryophyta</taxon>
        <taxon>Tracheophyta</taxon>
        <taxon>Spermatophyta</taxon>
        <taxon>Magnoliopsida</taxon>
        <taxon>eudicotyledons</taxon>
        <taxon>Gunneridae</taxon>
        <taxon>Pentapetalae</taxon>
        <taxon>rosids</taxon>
        <taxon>fabids</taxon>
        <taxon>Fabales</taxon>
        <taxon>Fabaceae</taxon>
        <taxon>Papilionoideae</taxon>
        <taxon>50 kb inversion clade</taxon>
        <taxon>NPAAA clade</taxon>
        <taxon>Hologalegina</taxon>
        <taxon>IRL clade</taxon>
        <taxon>Trifolieae</taxon>
        <taxon>Medicago</taxon>
    </lineage>
</organism>
<dbReference type="EMBL" id="PSQE01000006">
    <property type="protein sequence ID" value="RHN52278.1"/>
    <property type="molecule type" value="Genomic_DNA"/>
</dbReference>
<feature type="domain" description="Leucine-rich repeat-containing N-terminal plant-type" evidence="12">
    <location>
        <begin position="28"/>
        <end position="75"/>
    </location>
</feature>
<keyword evidence="7 10" id="KW-0472">Membrane</keyword>
<dbReference type="SUPFAM" id="SSF52058">
    <property type="entry name" value="L domain-like"/>
    <property type="match status" value="1"/>
</dbReference>
<feature type="compositionally biased region" description="Low complexity" evidence="9">
    <location>
        <begin position="354"/>
        <end position="365"/>
    </location>
</feature>
<dbReference type="InterPro" id="IPR032675">
    <property type="entry name" value="LRR_dom_sf"/>
</dbReference>
<keyword evidence="4 10" id="KW-0812">Transmembrane</keyword>
<feature type="region of interest" description="Disordered" evidence="9">
    <location>
        <begin position="340"/>
        <end position="365"/>
    </location>
</feature>
<evidence type="ECO:0000256" key="1">
    <source>
        <dbReference type="ARBA" id="ARBA00004167"/>
    </source>
</evidence>
<accession>A0A396HI42</accession>
<reference evidence="14" key="1">
    <citation type="journal article" date="2018" name="Nat. Plants">
        <title>Whole-genome landscape of Medicago truncatula symbiotic genes.</title>
        <authorList>
            <person name="Pecrix Y."/>
            <person name="Staton S.E."/>
            <person name="Sallet E."/>
            <person name="Lelandais-Briere C."/>
            <person name="Moreau S."/>
            <person name="Carrere S."/>
            <person name="Blein T."/>
            <person name="Jardinaud M.F."/>
            <person name="Latrasse D."/>
            <person name="Zouine M."/>
            <person name="Zahm M."/>
            <person name="Kreplak J."/>
            <person name="Mayjonade B."/>
            <person name="Satge C."/>
            <person name="Perez M."/>
            <person name="Cauet S."/>
            <person name="Marande W."/>
            <person name="Chantry-Darmon C."/>
            <person name="Lopez-Roques C."/>
            <person name="Bouchez O."/>
            <person name="Berard A."/>
            <person name="Debelle F."/>
            <person name="Munos S."/>
            <person name="Bendahmane A."/>
            <person name="Berges H."/>
            <person name="Niebel A."/>
            <person name="Buitink J."/>
            <person name="Frugier F."/>
            <person name="Benhamed M."/>
            <person name="Crespi M."/>
            <person name="Gouzy J."/>
            <person name="Gamas P."/>
        </authorList>
    </citation>
    <scope>NUCLEOTIDE SEQUENCE [LARGE SCALE GENOMIC DNA]</scope>
    <source>
        <strain evidence="14">cv. Jemalong A17</strain>
    </source>
</reference>
<comment type="caution">
    <text evidence="13">The sequence shown here is derived from an EMBL/GenBank/DDBJ whole genome shotgun (WGS) entry which is preliminary data.</text>
</comment>
<proteinExistence type="inferred from homology"/>
<feature type="signal peptide" evidence="11">
    <location>
        <begin position="1"/>
        <end position="20"/>
    </location>
</feature>
<dbReference type="AlphaFoldDB" id="A0A396HI42"/>
<comment type="subcellular location">
    <subcellularLocation>
        <location evidence="1">Membrane</location>
        <topology evidence="1">Single-pass membrane protein</topology>
    </subcellularLocation>
</comment>
<keyword evidence="3" id="KW-0433">Leucine-rich repeat</keyword>
<keyword evidence="5" id="KW-0677">Repeat</keyword>
<evidence type="ECO:0000256" key="10">
    <source>
        <dbReference type="SAM" id="Phobius"/>
    </source>
</evidence>
<evidence type="ECO:0000259" key="12">
    <source>
        <dbReference type="Pfam" id="PF08263"/>
    </source>
</evidence>
<evidence type="ECO:0000256" key="7">
    <source>
        <dbReference type="ARBA" id="ARBA00023136"/>
    </source>
</evidence>
<evidence type="ECO:0000256" key="11">
    <source>
        <dbReference type="SAM" id="SignalP"/>
    </source>
</evidence>
<evidence type="ECO:0000313" key="14">
    <source>
        <dbReference type="Proteomes" id="UP000265566"/>
    </source>
</evidence>
<name>A0A396HI42_MEDTR</name>
<evidence type="ECO:0000256" key="2">
    <source>
        <dbReference type="ARBA" id="ARBA00009592"/>
    </source>
</evidence>
<dbReference type="InterPro" id="IPR001611">
    <property type="entry name" value="Leu-rich_rpt"/>
</dbReference>
<dbReference type="Pfam" id="PF08263">
    <property type="entry name" value="LRRNT_2"/>
    <property type="match status" value="1"/>
</dbReference>
<dbReference type="PANTHER" id="PTHR48065">
    <property type="entry name" value="OS10G0469600 PROTEIN"/>
    <property type="match status" value="1"/>
</dbReference>
<evidence type="ECO:0000256" key="9">
    <source>
        <dbReference type="SAM" id="MobiDB-lite"/>
    </source>
</evidence>
<evidence type="ECO:0000256" key="3">
    <source>
        <dbReference type="ARBA" id="ARBA00022614"/>
    </source>
</evidence>
<dbReference type="Gene3D" id="3.80.10.10">
    <property type="entry name" value="Ribonuclease Inhibitor"/>
    <property type="match status" value="2"/>
</dbReference>
<evidence type="ECO:0000256" key="8">
    <source>
        <dbReference type="ARBA" id="ARBA00023180"/>
    </source>
</evidence>
<feature type="compositionally biased region" description="Basic residues" evidence="9">
    <location>
        <begin position="340"/>
        <end position="350"/>
    </location>
</feature>
<dbReference type="GO" id="GO:0016020">
    <property type="term" value="C:membrane"/>
    <property type="evidence" value="ECO:0007669"/>
    <property type="project" value="UniProtKB-SubCell"/>
</dbReference>
<evidence type="ECO:0000256" key="4">
    <source>
        <dbReference type="ARBA" id="ARBA00022692"/>
    </source>
</evidence>
<dbReference type="InterPro" id="IPR013210">
    <property type="entry name" value="LRR_N_plant-typ"/>
</dbReference>
<sequence length="365" mass="40961">MAWLLLLLHLFLFHFPSFSSFNFSCHRDESSALLQFKSSFTINSESSYPCDESLLKTATWKYGTDCCSWHGVTCDTTFGRVIGLNLGCEGLQGNNLGGFLPKAYLRNYEAMKNVTQVDGDISLQYLHKSYEKFDAGYSDSVTVATKGIQMKLVKIPIKFVSIDFSRNKFEGEIPNAIGELHALKGLNLSHNRLTGHIPKSIGNLTYLESLDLSLNMLTGVIPAELTNLNFLEVMNLSNNHLVGEIPRGKQFNTFTNDSYEGNLGLCGFPLSKRCGLEQHSPPSPNKNFWSEEKFGFGWIPVVIGYGCGFLIGIGIGYCMFLVGKPRWLVMIFGGQPKRKVKKRTRMRRNHGTAMNQNQNQMMQMS</sequence>
<keyword evidence="8" id="KW-0325">Glycoprotein</keyword>
<dbReference type="PRINTS" id="PR00019">
    <property type="entry name" value="LEURICHRPT"/>
</dbReference>
<feature type="transmembrane region" description="Helical" evidence="10">
    <location>
        <begin position="296"/>
        <end position="322"/>
    </location>
</feature>
<evidence type="ECO:0000256" key="5">
    <source>
        <dbReference type="ARBA" id="ARBA00022737"/>
    </source>
</evidence>
<dbReference type="FunFam" id="3.80.10.10:FF:000111">
    <property type="entry name" value="LRR receptor-like serine/threonine-protein kinase ERECTA"/>
    <property type="match status" value="1"/>
</dbReference>
<dbReference type="Pfam" id="PF00560">
    <property type="entry name" value="LRR_1"/>
    <property type="match status" value="1"/>
</dbReference>
<dbReference type="Gramene" id="rna36933">
    <property type="protein sequence ID" value="RHN52278.1"/>
    <property type="gene ID" value="gene36933"/>
</dbReference>
<keyword evidence="11" id="KW-0732">Signal</keyword>
<dbReference type="Pfam" id="PF13855">
    <property type="entry name" value="LRR_8"/>
    <property type="match status" value="1"/>
</dbReference>
<keyword evidence="6 10" id="KW-1133">Transmembrane helix</keyword>
<gene>
    <name evidence="13" type="ORF">MtrunA17_Chr6g0478761</name>
</gene>
<dbReference type="Proteomes" id="UP000265566">
    <property type="component" value="Chromosome 6"/>
</dbReference>